<feature type="domain" description="FAS1" evidence="2">
    <location>
        <begin position="32"/>
        <end position="167"/>
    </location>
</feature>
<dbReference type="InterPro" id="IPR000782">
    <property type="entry name" value="FAS1_domain"/>
</dbReference>
<feature type="signal peptide" evidence="1">
    <location>
        <begin position="1"/>
        <end position="21"/>
    </location>
</feature>
<dbReference type="InterPro" id="IPR050904">
    <property type="entry name" value="Adhesion/Biosynth-related"/>
</dbReference>
<evidence type="ECO:0000313" key="4">
    <source>
        <dbReference type="Proteomes" id="UP001597319"/>
    </source>
</evidence>
<evidence type="ECO:0000313" key="3">
    <source>
        <dbReference type="EMBL" id="MFD2565079.1"/>
    </source>
</evidence>
<dbReference type="Pfam" id="PF02469">
    <property type="entry name" value="Fasciclin"/>
    <property type="match status" value="3"/>
</dbReference>
<organism evidence="3 4">
    <name type="scientific">Aquimarina rubra</name>
    <dbReference type="NCBI Taxonomy" id="1920033"/>
    <lineage>
        <taxon>Bacteria</taxon>
        <taxon>Pseudomonadati</taxon>
        <taxon>Bacteroidota</taxon>
        <taxon>Flavobacteriia</taxon>
        <taxon>Flavobacteriales</taxon>
        <taxon>Flavobacteriaceae</taxon>
        <taxon>Aquimarina</taxon>
    </lineage>
</organism>
<gene>
    <name evidence="3" type="ORF">ACFSR1_20540</name>
</gene>
<dbReference type="Gene3D" id="2.30.180.10">
    <property type="entry name" value="FAS1 domain"/>
    <property type="match status" value="3"/>
</dbReference>
<dbReference type="RefSeq" id="WP_378294908.1">
    <property type="nucleotide sequence ID" value="NZ_JBHULE010000035.1"/>
</dbReference>
<feature type="domain" description="FAS1" evidence="2">
    <location>
        <begin position="309"/>
        <end position="445"/>
    </location>
</feature>
<dbReference type="PANTHER" id="PTHR10900">
    <property type="entry name" value="PERIOSTIN-RELATED"/>
    <property type="match status" value="1"/>
</dbReference>
<dbReference type="PROSITE" id="PS51257">
    <property type="entry name" value="PROKAR_LIPOPROTEIN"/>
    <property type="match status" value="1"/>
</dbReference>
<protein>
    <submittedName>
        <fullName evidence="3">Fasciclin domain-containing protein</fullName>
    </submittedName>
</protein>
<sequence length="450" mass="45797">MKNLFKKAFLALCIISIAACSDDDDTTFIPPTTTIADLVADNAEYSSLLAALERTDLDVTLNGTGTFTVFAPDNDAFADFLDGTPLNDVPVATLEQILLNHVLGTTVTSGQLTTGYVNNLATESSTSANLSMYINTSNGVVINGVSTVVQADVAASNGIIHFVDEVIPLPTMLTFVAADSDLSSLATTATTTSGFDTDFAAVLSGADSNLTLLAPDNDAFAALGDISGLSAADLEQILLNHVIGGINISTGLATGYGNTLATYGDTMNNLSIYINTDGGVSFNGISNVSTADIVASNGVIHKVDAVITLPTVVTFAIADATFSTLVAALTTLTPSTDFAGILSTALGTDPAPFTVFAPTDDAFAAITVPTDENDIAAILNYHVVGGANVRSTDLTDGAVTTLNGDVTIDASAPSVTGAGNTSASNIIVVDVQAANGVIHAIDQVLLPAAN</sequence>
<dbReference type="PANTHER" id="PTHR10900:SF77">
    <property type="entry name" value="FI19380P1"/>
    <property type="match status" value="1"/>
</dbReference>
<keyword evidence="4" id="KW-1185">Reference proteome</keyword>
<dbReference type="SMART" id="SM00554">
    <property type="entry name" value="FAS1"/>
    <property type="match status" value="3"/>
</dbReference>
<name>A0ABW5LMQ0_9FLAO</name>
<reference evidence="4" key="1">
    <citation type="journal article" date="2019" name="Int. J. Syst. Evol. Microbiol.">
        <title>The Global Catalogue of Microorganisms (GCM) 10K type strain sequencing project: providing services to taxonomists for standard genome sequencing and annotation.</title>
        <authorList>
            <consortium name="The Broad Institute Genomics Platform"/>
            <consortium name="The Broad Institute Genome Sequencing Center for Infectious Disease"/>
            <person name="Wu L."/>
            <person name="Ma J."/>
        </authorList>
    </citation>
    <scope>NUCLEOTIDE SEQUENCE [LARGE SCALE GENOMIC DNA]</scope>
    <source>
        <strain evidence="4">KCTC 52274</strain>
    </source>
</reference>
<evidence type="ECO:0000259" key="2">
    <source>
        <dbReference type="PROSITE" id="PS50213"/>
    </source>
</evidence>
<evidence type="ECO:0000256" key="1">
    <source>
        <dbReference type="SAM" id="SignalP"/>
    </source>
</evidence>
<dbReference type="SUPFAM" id="SSF82153">
    <property type="entry name" value="FAS1 domain"/>
    <property type="match status" value="3"/>
</dbReference>
<feature type="chain" id="PRO_5047227323" evidence="1">
    <location>
        <begin position="22"/>
        <end position="450"/>
    </location>
</feature>
<proteinExistence type="predicted"/>
<comment type="caution">
    <text evidence="3">The sequence shown here is derived from an EMBL/GenBank/DDBJ whole genome shotgun (WGS) entry which is preliminary data.</text>
</comment>
<dbReference type="Proteomes" id="UP001597319">
    <property type="component" value="Unassembled WGS sequence"/>
</dbReference>
<accession>A0ABW5LMQ0</accession>
<dbReference type="PROSITE" id="PS50213">
    <property type="entry name" value="FAS1"/>
    <property type="match status" value="3"/>
</dbReference>
<feature type="domain" description="FAS1" evidence="2">
    <location>
        <begin position="169"/>
        <end position="307"/>
    </location>
</feature>
<keyword evidence="1" id="KW-0732">Signal</keyword>
<dbReference type="EMBL" id="JBHULE010000035">
    <property type="protein sequence ID" value="MFD2565079.1"/>
    <property type="molecule type" value="Genomic_DNA"/>
</dbReference>
<dbReference type="InterPro" id="IPR036378">
    <property type="entry name" value="FAS1_dom_sf"/>
</dbReference>